<dbReference type="OrthoDB" id="7027554at2"/>
<evidence type="ECO:0000313" key="1">
    <source>
        <dbReference type="EMBL" id="QBY56449.1"/>
    </source>
</evidence>
<organism evidence="1 2">
    <name type="scientific">Cupriavidus oxalaticus</name>
    <dbReference type="NCBI Taxonomy" id="96344"/>
    <lineage>
        <taxon>Bacteria</taxon>
        <taxon>Pseudomonadati</taxon>
        <taxon>Pseudomonadota</taxon>
        <taxon>Betaproteobacteria</taxon>
        <taxon>Burkholderiales</taxon>
        <taxon>Burkholderiaceae</taxon>
        <taxon>Cupriavidus</taxon>
    </lineage>
</organism>
<dbReference type="EMBL" id="CP038639">
    <property type="protein sequence ID" value="QBY56449.1"/>
    <property type="molecule type" value="Genomic_DNA"/>
</dbReference>
<dbReference type="RefSeq" id="WP_135707678.1">
    <property type="nucleotide sequence ID" value="NZ_CP038639.1"/>
</dbReference>
<protein>
    <submittedName>
        <fullName evidence="1">Uncharacterized protein</fullName>
    </submittedName>
</protein>
<geneLocation type="plasmid" evidence="1">
    <name>unnamed4</name>
</geneLocation>
<dbReference type="AlphaFoldDB" id="A0A4P7LNL6"/>
<gene>
    <name evidence="1" type="ORF">E0W60_36300</name>
</gene>
<reference evidence="1 2" key="1">
    <citation type="submission" date="2019-03" db="EMBL/GenBank/DDBJ databases">
        <title>Efficiently degradation of phenoxyalkanoic acid herbicides by Cupriavidus oxalaticus strain X32.</title>
        <authorList>
            <person name="Sheng X."/>
        </authorList>
    </citation>
    <scope>NUCLEOTIDE SEQUENCE [LARGE SCALE GENOMIC DNA]</scope>
    <source>
        <strain evidence="1 2">X32</strain>
        <plasmid evidence="1 2">unnamed4</plasmid>
    </source>
</reference>
<dbReference type="KEGG" id="cox:E0W60_36300"/>
<keyword evidence="1" id="KW-0614">Plasmid</keyword>
<name>A0A4P7LNL6_9BURK</name>
<accession>A0A4P7LNL6</accession>
<sequence length="255" mass="28363">MDDRDEYLFRIGAYTPATIPMERLAKYIASLAKLFGNDASVHLDHIEEGSTIPVLKVDVEAVSRVSARIVGLSRGEAANDAVAGYDELNTLLRDDNATGELRQRQRGAHVSALVLRFPGRDLPRPLTFGPFTESATFDGELVRVGGRDKSAHATIVDPEGRSWHGEISRQLAQDLAPYLYKGPVLRLNGDARWERREDGSWHLVSLKINEFTVLDDETLIEVTDRLRKLESSSWSKHGDIDGYITALRGESDGLH</sequence>
<dbReference type="Proteomes" id="UP000295294">
    <property type="component" value="Plasmid unnamed4"/>
</dbReference>
<evidence type="ECO:0000313" key="2">
    <source>
        <dbReference type="Proteomes" id="UP000295294"/>
    </source>
</evidence>
<proteinExistence type="predicted"/>